<dbReference type="InterPro" id="IPR002173">
    <property type="entry name" value="Carboh/pur_kinase_PfkB_CS"/>
</dbReference>
<feature type="binding site" evidence="13">
    <location>
        <begin position="255"/>
        <end position="256"/>
    </location>
    <ligand>
        <name>ATP</name>
        <dbReference type="ChEBI" id="CHEBI:30616"/>
    </ligand>
</feature>
<feature type="binding site" evidence="13">
    <location>
        <position position="286"/>
    </location>
    <ligand>
        <name>K(+)</name>
        <dbReference type="ChEBI" id="CHEBI:29103"/>
    </ligand>
</feature>
<feature type="binding site" evidence="13">
    <location>
        <position position="289"/>
    </location>
    <ligand>
        <name>K(+)</name>
        <dbReference type="ChEBI" id="CHEBI:29103"/>
    </ligand>
</feature>
<dbReference type="AlphaFoldDB" id="A0A178IEG0"/>
<dbReference type="EC" id="2.7.1.15" evidence="2 13"/>
<dbReference type="PROSITE" id="PS00584">
    <property type="entry name" value="PFKB_KINASES_2"/>
    <property type="match status" value="1"/>
</dbReference>
<feature type="binding site" evidence="13">
    <location>
        <begin position="224"/>
        <end position="229"/>
    </location>
    <ligand>
        <name>ATP</name>
        <dbReference type="ChEBI" id="CHEBI:30616"/>
    </ligand>
</feature>
<keyword evidence="6 13" id="KW-0479">Metal-binding</keyword>
<dbReference type="InterPro" id="IPR011877">
    <property type="entry name" value="Ribokinase"/>
</dbReference>
<dbReference type="Gene3D" id="3.40.1190.20">
    <property type="match status" value="1"/>
</dbReference>
<dbReference type="OrthoDB" id="9775849at2"/>
<feature type="binding site" evidence="13">
    <location>
        <position position="295"/>
    </location>
    <ligand>
        <name>K(+)</name>
        <dbReference type="ChEBI" id="CHEBI:29103"/>
    </ligand>
</feature>
<comment type="caution">
    <text evidence="13">Lacks conserved residue(s) required for the propagation of feature annotation.</text>
</comment>
<evidence type="ECO:0000259" key="14">
    <source>
        <dbReference type="Pfam" id="PF00294"/>
    </source>
</evidence>
<feature type="domain" description="Carbohydrate kinase PfkB" evidence="14">
    <location>
        <begin position="5"/>
        <end position="298"/>
    </location>
</feature>
<dbReference type="SUPFAM" id="SSF53613">
    <property type="entry name" value="Ribokinase-like"/>
    <property type="match status" value="1"/>
</dbReference>
<keyword evidence="8 13" id="KW-0418">Kinase</keyword>
<dbReference type="CDD" id="cd01174">
    <property type="entry name" value="ribokinase"/>
    <property type="match status" value="1"/>
</dbReference>
<evidence type="ECO:0000256" key="1">
    <source>
        <dbReference type="ARBA" id="ARBA00005380"/>
    </source>
</evidence>
<dbReference type="GO" id="GO:0004747">
    <property type="term" value="F:ribokinase activity"/>
    <property type="evidence" value="ECO:0007669"/>
    <property type="project" value="UniProtKB-UniRule"/>
</dbReference>
<keyword evidence="7 13" id="KW-0547">Nucleotide-binding</keyword>
<evidence type="ECO:0000256" key="2">
    <source>
        <dbReference type="ARBA" id="ARBA00012035"/>
    </source>
</evidence>
<feature type="binding site" evidence="13">
    <location>
        <position position="252"/>
    </location>
    <ligand>
        <name>K(+)</name>
        <dbReference type="ChEBI" id="CHEBI:29103"/>
    </ligand>
</feature>
<keyword evidence="5 13" id="KW-0808">Transferase</keyword>
<dbReference type="GO" id="GO:0005524">
    <property type="term" value="F:ATP binding"/>
    <property type="evidence" value="ECO:0007669"/>
    <property type="project" value="UniProtKB-UniRule"/>
</dbReference>
<reference evidence="15 16" key="1">
    <citation type="submission" date="2016-01" db="EMBL/GenBank/DDBJ databases">
        <title>High potential of lignocellulose degradation of a new Verrucomicrobia species.</title>
        <authorList>
            <person name="Wang Y."/>
            <person name="Shi Y."/>
            <person name="Qiu Z."/>
            <person name="Liu S."/>
            <person name="Yang H."/>
        </authorList>
    </citation>
    <scope>NUCLEOTIDE SEQUENCE [LARGE SCALE GENOMIC DNA]</scope>
    <source>
        <strain evidence="15 16">TSB47</strain>
    </source>
</reference>
<comment type="caution">
    <text evidence="15">The sequence shown here is derived from an EMBL/GenBank/DDBJ whole genome shotgun (WGS) entry which is preliminary data.</text>
</comment>
<sequence length="310" mass="31620">MPKPRILVLGSSNTDMIIKLARIPRPGETLLGGKFTTAAGGKGANQAVAAARAGGDVAFIARLGKDMFGDQALAGFKADKIDTRHILRDAKTPSGVALIFVAGSGENSIAVASGANARLTPADVRAAEAAFPGSKALVMQLETPLPTVAAAAKLAKKHGVAVILNPAPAPSEKLPPALLRLVSILTPNETEAELLTGIKVTDDTSAREAAQALLAQGVETVIITLGAKGAYLHNARTSGLIPGRKVKAVDTTAAGDTFNGALAVALAEGRDLPGAIRFANAAAALSVTRLGAQPSAPARAEIERFLKTKR</sequence>
<dbReference type="Pfam" id="PF00294">
    <property type="entry name" value="PfkB"/>
    <property type="match status" value="1"/>
</dbReference>
<dbReference type="NCBIfam" id="NF008353">
    <property type="entry name" value="PRK11142.1"/>
    <property type="match status" value="1"/>
</dbReference>
<comment type="subunit">
    <text evidence="13">Homodimer.</text>
</comment>
<dbReference type="EMBL" id="LRRQ01000171">
    <property type="protein sequence ID" value="OAM87416.1"/>
    <property type="molecule type" value="Genomic_DNA"/>
</dbReference>
<comment type="cofactor">
    <cofactor evidence="13">
        <name>Mg(2+)</name>
        <dbReference type="ChEBI" id="CHEBI:18420"/>
    </cofactor>
    <text evidence="13">Requires a divalent cation, most likely magnesium in vivo, as an electrophilic catalyst to aid phosphoryl group transfer. It is the chelate of the metal and the nucleotide that is the actual substrate.</text>
</comment>
<evidence type="ECO:0000256" key="5">
    <source>
        <dbReference type="ARBA" id="ARBA00022679"/>
    </source>
</evidence>
<name>A0A178IEG0_9BACT</name>
<evidence type="ECO:0000313" key="16">
    <source>
        <dbReference type="Proteomes" id="UP000078486"/>
    </source>
</evidence>
<feature type="binding site" evidence="13">
    <location>
        <position position="291"/>
    </location>
    <ligand>
        <name>K(+)</name>
        <dbReference type="ChEBI" id="CHEBI:29103"/>
    </ligand>
</feature>
<keyword evidence="16" id="KW-1185">Reference proteome</keyword>
<feature type="binding site" evidence="13">
    <location>
        <position position="280"/>
    </location>
    <ligand>
        <name>ATP</name>
        <dbReference type="ChEBI" id="CHEBI:30616"/>
    </ligand>
</feature>
<feature type="binding site" evidence="13">
    <location>
        <begin position="13"/>
        <end position="15"/>
    </location>
    <ligand>
        <name>substrate</name>
    </ligand>
</feature>
<accession>A0A178IEG0</accession>
<dbReference type="PANTHER" id="PTHR10584:SF166">
    <property type="entry name" value="RIBOKINASE"/>
    <property type="match status" value="1"/>
</dbReference>
<feature type="active site" description="Proton acceptor" evidence="13">
    <location>
        <position position="256"/>
    </location>
</feature>
<protein>
    <recommendedName>
        <fullName evidence="3 13">Ribokinase</fullName>
        <shortName evidence="13">RK</shortName>
        <ecNumber evidence="2 13">2.7.1.15</ecNumber>
    </recommendedName>
</protein>
<gene>
    <name evidence="13" type="primary">rbsK</name>
    <name evidence="15" type="ORF">AW736_22880</name>
</gene>
<feature type="binding site" evidence="13">
    <location>
        <begin position="41"/>
        <end position="45"/>
    </location>
    <ligand>
        <name>substrate</name>
    </ligand>
</feature>
<keyword evidence="11 13" id="KW-0630">Potassium</keyword>
<keyword evidence="9 13" id="KW-0067">ATP-binding</keyword>
<evidence type="ECO:0000256" key="6">
    <source>
        <dbReference type="ARBA" id="ARBA00022723"/>
    </source>
</evidence>
<organism evidence="15 16">
    <name type="scientific">Termitidicoccus mucosus</name>
    <dbReference type="NCBI Taxonomy" id="1184151"/>
    <lineage>
        <taxon>Bacteria</taxon>
        <taxon>Pseudomonadati</taxon>
        <taxon>Verrucomicrobiota</taxon>
        <taxon>Opitutia</taxon>
        <taxon>Opitutales</taxon>
        <taxon>Opitutaceae</taxon>
        <taxon>Termitidicoccus</taxon>
    </lineage>
</organism>
<comment type="similarity">
    <text evidence="13">Belongs to the carbohydrate kinase PfkB family. Ribokinase subfamily.</text>
</comment>
<dbReference type="GO" id="GO:0046872">
    <property type="term" value="F:metal ion binding"/>
    <property type="evidence" value="ECO:0007669"/>
    <property type="project" value="UniProtKB-KW"/>
</dbReference>
<comment type="catalytic activity">
    <reaction evidence="13">
        <text>D-ribose + ATP = D-ribose 5-phosphate + ADP + H(+)</text>
        <dbReference type="Rhea" id="RHEA:13697"/>
        <dbReference type="ChEBI" id="CHEBI:15378"/>
        <dbReference type="ChEBI" id="CHEBI:30616"/>
        <dbReference type="ChEBI" id="CHEBI:47013"/>
        <dbReference type="ChEBI" id="CHEBI:78346"/>
        <dbReference type="ChEBI" id="CHEBI:456216"/>
        <dbReference type="EC" id="2.7.1.15"/>
    </reaction>
</comment>
<dbReference type="Proteomes" id="UP000078486">
    <property type="component" value="Unassembled WGS sequence"/>
</dbReference>
<evidence type="ECO:0000256" key="12">
    <source>
        <dbReference type="ARBA" id="ARBA00023277"/>
    </source>
</evidence>
<dbReference type="HAMAP" id="MF_01987">
    <property type="entry name" value="Ribokinase"/>
    <property type="match status" value="1"/>
</dbReference>
<comment type="subcellular location">
    <subcellularLocation>
        <location evidence="13">Cytoplasm</location>
    </subcellularLocation>
</comment>
<evidence type="ECO:0000256" key="8">
    <source>
        <dbReference type="ARBA" id="ARBA00022777"/>
    </source>
</evidence>
<dbReference type="PRINTS" id="PR00990">
    <property type="entry name" value="RIBOKINASE"/>
</dbReference>
<evidence type="ECO:0000313" key="15">
    <source>
        <dbReference type="EMBL" id="OAM87416.1"/>
    </source>
</evidence>
<feature type="binding site" evidence="13">
    <location>
        <position position="250"/>
    </location>
    <ligand>
        <name>K(+)</name>
        <dbReference type="ChEBI" id="CHEBI:29103"/>
    </ligand>
</feature>
<evidence type="ECO:0000256" key="7">
    <source>
        <dbReference type="ARBA" id="ARBA00022741"/>
    </source>
</evidence>
<dbReference type="InterPro" id="IPR002139">
    <property type="entry name" value="Ribo/fructo_kinase"/>
</dbReference>
<evidence type="ECO:0000256" key="3">
    <source>
        <dbReference type="ARBA" id="ARBA00016943"/>
    </source>
</evidence>
<dbReference type="UniPathway" id="UPA00916">
    <property type="reaction ID" value="UER00889"/>
</dbReference>
<comment type="pathway">
    <text evidence="13">Carbohydrate metabolism; D-ribose degradation; D-ribose 5-phosphate from beta-D-ribopyranose: step 2/2.</text>
</comment>
<comment type="activity regulation">
    <text evidence="13">Activated by a monovalent cation that binds near, but not in, the active site. The most likely occupant of the site in vivo is potassium. Ion binding induces a conformational change that may alter substrate affinity.</text>
</comment>
<keyword evidence="12 13" id="KW-0119">Carbohydrate metabolism</keyword>
<evidence type="ECO:0000256" key="13">
    <source>
        <dbReference type="HAMAP-Rule" id="MF_01987"/>
    </source>
</evidence>
<dbReference type="InterPro" id="IPR011611">
    <property type="entry name" value="PfkB_dom"/>
</dbReference>
<dbReference type="PANTHER" id="PTHR10584">
    <property type="entry name" value="SUGAR KINASE"/>
    <property type="match status" value="1"/>
</dbReference>
<comment type="similarity">
    <text evidence="1">Belongs to the carbohydrate kinase pfkB family.</text>
</comment>
<dbReference type="GO" id="GO:0005829">
    <property type="term" value="C:cytosol"/>
    <property type="evidence" value="ECO:0007669"/>
    <property type="project" value="TreeGrafter"/>
</dbReference>
<dbReference type="RefSeq" id="WP_068772612.1">
    <property type="nucleotide sequence ID" value="NZ_CP109796.1"/>
</dbReference>
<feature type="binding site" evidence="13">
    <location>
        <position position="188"/>
    </location>
    <ligand>
        <name>ATP</name>
        <dbReference type="ChEBI" id="CHEBI:30616"/>
    </ligand>
</feature>
<dbReference type="GO" id="GO:0019303">
    <property type="term" value="P:D-ribose catabolic process"/>
    <property type="evidence" value="ECO:0007669"/>
    <property type="project" value="UniProtKB-UniRule"/>
</dbReference>
<proteinExistence type="inferred from homology"/>
<evidence type="ECO:0000256" key="9">
    <source>
        <dbReference type="ARBA" id="ARBA00022840"/>
    </source>
</evidence>
<comment type="function">
    <text evidence="13">Catalyzes the phosphorylation of ribose at O-5 in a reaction requiring ATP and magnesium. The resulting D-ribose-5-phosphate can then be used either for sythesis of nucleotides, histidine, and tryptophan, or as a component of the pentose phosphate pathway.</text>
</comment>
<keyword evidence="10 13" id="KW-0460">Magnesium</keyword>
<feature type="binding site" evidence="13">
    <location>
        <position position="256"/>
    </location>
    <ligand>
        <name>substrate</name>
    </ligand>
</feature>
<evidence type="ECO:0000256" key="11">
    <source>
        <dbReference type="ARBA" id="ARBA00022958"/>
    </source>
</evidence>
<keyword evidence="4 13" id="KW-0963">Cytoplasm</keyword>
<dbReference type="STRING" id="1184151.AW736_22880"/>
<feature type="binding site" evidence="13">
    <location>
        <position position="142"/>
    </location>
    <ligand>
        <name>substrate</name>
    </ligand>
</feature>
<dbReference type="NCBIfam" id="TIGR02152">
    <property type="entry name" value="D_ribokin_bact"/>
    <property type="match status" value="1"/>
</dbReference>
<dbReference type="InterPro" id="IPR029056">
    <property type="entry name" value="Ribokinase-like"/>
</dbReference>
<evidence type="ECO:0000256" key="10">
    <source>
        <dbReference type="ARBA" id="ARBA00022842"/>
    </source>
</evidence>
<dbReference type="FunFam" id="3.40.1190.20:FF:000012">
    <property type="entry name" value="Ribokinase"/>
    <property type="match status" value="1"/>
</dbReference>
<evidence type="ECO:0000256" key="4">
    <source>
        <dbReference type="ARBA" id="ARBA00022490"/>
    </source>
</evidence>